<organism evidence="10">
    <name type="scientific">Streptococcus thermophilus</name>
    <dbReference type="NCBI Taxonomy" id="1308"/>
    <lineage>
        <taxon>Bacteria</taxon>
        <taxon>Bacillati</taxon>
        <taxon>Bacillota</taxon>
        <taxon>Bacilli</taxon>
        <taxon>Lactobacillales</taxon>
        <taxon>Streptococcaceae</taxon>
        <taxon>Streptococcus</taxon>
    </lineage>
</organism>
<dbReference type="SUPFAM" id="SSF143430">
    <property type="entry name" value="TTP0101/SSO1404-like"/>
    <property type="match status" value="1"/>
</dbReference>
<dbReference type="PATRIC" id="fig|1308.47.peg.949"/>
<proteinExistence type="inferred from homology"/>
<evidence type="ECO:0000313" key="10">
    <source>
        <dbReference type="EMBL" id="AIZ03602.1"/>
    </source>
</evidence>
<dbReference type="PANTHER" id="PTHR34405:SF3">
    <property type="entry name" value="CRISPR-ASSOCIATED ENDORIBONUCLEASE CAS2 3"/>
    <property type="match status" value="1"/>
</dbReference>
<dbReference type="NCBIfam" id="TIGR01573">
    <property type="entry name" value="cas2"/>
    <property type="match status" value="1"/>
</dbReference>
<dbReference type="AlphaFoldDB" id="A0A0A7HG95"/>
<comment type="cofactor">
    <cofactor evidence="1 9">
        <name>Mg(2+)</name>
        <dbReference type="ChEBI" id="CHEBI:18420"/>
    </cofactor>
</comment>
<dbReference type="Proteomes" id="UP000509791">
    <property type="component" value="Chromosome"/>
</dbReference>
<dbReference type="Gene3D" id="3.30.70.240">
    <property type="match status" value="1"/>
</dbReference>
<comment type="function">
    <text evidence="9">CRISPR (clustered regularly interspaced short palindromic repeat), is an adaptive immune system that provides protection against mobile genetic elements (viruses, transposable elements and conjugative plasmids). CRISPR clusters contain sequences complementary to antecedent mobile elements and target invading nucleic acids. CRISPR clusters are transcribed and processed into CRISPR RNA (crRNA). Functions as a ssRNA-specific endoribonuclease. Involved in the integration of spacer DNA into the CRISPR cassette.</text>
</comment>
<accession>A0A0A7HG95</accession>
<dbReference type="EMBL" id="KM222358">
    <property type="protein sequence ID" value="AIZ03602.1"/>
    <property type="molecule type" value="Genomic_DNA"/>
</dbReference>
<evidence type="ECO:0000256" key="5">
    <source>
        <dbReference type="ARBA" id="ARBA00022759"/>
    </source>
</evidence>
<keyword evidence="4 9" id="KW-0479">Metal-binding</keyword>
<dbReference type="HAMAP" id="MF_01471">
    <property type="entry name" value="Cas2"/>
    <property type="match status" value="1"/>
</dbReference>
<dbReference type="GO" id="GO:0043571">
    <property type="term" value="P:maintenance of CRISPR repeat elements"/>
    <property type="evidence" value="ECO:0007669"/>
    <property type="project" value="UniProtKB-UniRule"/>
</dbReference>
<evidence type="ECO:0000256" key="7">
    <source>
        <dbReference type="ARBA" id="ARBA00022842"/>
    </source>
</evidence>
<evidence type="ECO:0000313" key="11">
    <source>
        <dbReference type="EMBL" id="CAD0137553.1"/>
    </source>
</evidence>
<dbReference type="KEGG" id="sths:AVT04_00350"/>
<sequence>MGLYFNLSEEEREFAKQKTMFCLIIYDIRSNKRRLKLSKLLEGYGVRVQKSCFEVDLSRNDYQSLLKDIEGFYKADEEDSIIVYVTTKEEVTSFSPYHSAEKLDDILFF</sequence>
<dbReference type="EC" id="3.1.-.-" evidence="9"/>
<evidence type="ECO:0000313" key="15">
    <source>
        <dbReference type="Proteomes" id="UP000509791"/>
    </source>
</evidence>
<comment type="similarity">
    <text evidence="2 9">Belongs to the CRISPR-associated endoribonuclease Cas2 protein family.</text>
</comment>
<dbReference type="InterPro" id="IPR019199">
    <property type="entry name" value="Virulence_VapD/CRISPR_Cas2"/>
</dbReference>
<keyword evidence="6 9" id="KW-0378">Hydrolase</keyword>
<evidence type="ECO:0000256" key="4">
    <source>
        <dbReference type="ARBA" id="ARBA00022723"/>
    </source>
</evidence>
<dbReference type="Proteomes" id="UP000509120">
    <property type="component" value="Chromosome"/>
</dbReference>
<keyword evidence="5 9" id="KW-0255">Endonuclease</keyword>
<reference evidence="10" key="1">
    <citation type="journal article" date="2014" name="Mol. Cell">
        <title>Programmable RNA shredding by the type III-A CRISPR-Cas system of Streptococcus thermophilus.</title>
        <authorList>
            <person name="Tamulaitis G."/>
            <person name="Kazlauskiene M."/>
            <person name="Manakova E."/>
            <person name="Venclovas C."/>
            <person name="Nwokeoji A.O."/>
            <person name="Dickman M.J."/>
            <person name="Horvath P."/>
            <person name="Siksnys V."/>
        </authorList>
    </citation>
    <scope>NUCLEOTIDE SEQUENCE</scope>
    <source>
        <strain evidence="10">DGCC8004</strain>
    </source>
</reference>
<keyword evidence="8 9" id="KW-0051">Antiviral defense</keyword>
<dbReference type="EMBL" id="LR822030">
    <property type="protein sequence ID" value="CAD0155548.1"/>
    <property type="molecule type" value="Genomic_DNA"/>
</dbReference>
<reference evidence="14 15" key="2">
    <citation type="submission" date="2020-06" db="EMBL/GenBank/DDBJ databases">
        <authorList>
            <person name="Chuat V."/>
        </authorList>
    </citation>
    <scope>NUCLEOTIDE SEQUENCE [LARGE SCALE GENOMIC DNA]</scope>
    <source>
        <strain evidence="13">STH_CIRM_1046</strain>
        <strain evidence="11">STH_CIRM_336</strain>
        <strain evidence="12">STH_CIRM_998</strain>
    </source>
</reference>
<protein>
    <recommendedName>
        <fullName evidence="9">CRISPR-associated endoribonuclease Cas2</fullName>
        <ecNumber evidence="9">3.1.-.-</ecNumber>
    </recommendedName>
</protein>
<dbReference type="SMR" id="A0A0A7HG95"/>
<dbReference type="GO" id="GO:0016787">
    <property type="term" value="F:hydrolase activity"/>
    <property type="evidence" value="ECO:0007669"/>
    <property type="project" value="UniProtKB-KW"/>
</dbReference>
<dbReference type="PANTHER" id="PTHR34405">
    <property type="entry name" value="CRISPR-ASSOCIATED ENDORIBONUCLEASE CAS2"/>
    <property type="match status" value="1"/>
</dbReference>
<dbReference type="EMBL" id="LR822027">
    <property type="protein sequence ID" value="CAD0152323.1"/>
    <property type="molecule type" value="Genomic_DNA"/>
</dbReference>
<evidence type="ECO:0000313" key="13">
    <source>
        <dbReference type="EMBL" id="CAD0155548.1"/>
    </source>
</evidence>
<dbReference type="RefSeq" id="WP_014608281.1">
    <property type="nucleotide sequence ID" value="NZ_BJMZ01000037.1"/>
</dbReference>
<evidence type="ECO:0000256" key="1">
    <source>
        <dbReference type="ARBA" id="ARBA00001946"/>
    </source>
</evidence>
<evidence type="ECO:0000256" key="3">
    <source>
        <dbReference type="ARBA" id="ARBA00022722"/>
    </source>
</evidence>
<evidence type="ECO:0000313" key="14">
    <source>
        <dbReference type="Proteomes" id="UP000509120"/>
    </source>
</evidence>
<evidence type="ECO:0000256" key="9">
    <source>
        <dbReference type="HAMAP-Rule" id="MF_01471"/>
    </source>
</evidence>
<evidence type="ECO:0000256" key="6">
    <source>
        <dbReference type="ARBA" id="ARBA00022801"/>
    </source>
</evidence>
<feature type="binding site" evidence="9">
    <location>
        <position position="27"/>
    </location>
    <ligand>
        <name>Mg(2+)</name>
        <dbReference type="ChEBI" id="CHEBI:18420"/>
        <note>catalytic</note>
    </ligand>
</feature>
<keyword evidence="7 9" id="KW-0460">Magnesium</keyword>
<dbReference type="EMBL" id="LR822017">
    <property type="protein sequence ID" value="CAD0137553.1"/>
    <property type="molecule type" value="Genomic_DNA"/>
</dbReference>
<dbReference type="CDD" id="cd09725">
    <property type="entry name" value="Cas2_I_II_III"/>
    <property type="match status" value="1"/>
</dbReference>
<evidence type="ECO:0000256" key="2">
    <source>
        <dbReference type="ARBA" id="ARBA00009959"/>
    </source>
</evidence>
<comment type="subunit">
    <text evidence="9">Homodimer, forms a heterotetramer with a Cas1 homodimer.</text>
</comment>
<dbReference type="InterPro" id="IPR021127">
    <property type="entry name" value="CRISPR_associated_Cas2"/>
</dbReference>
<dbReference type="GO" id="GO:0051607">
    <property type="term" value="P:defense response to virus"/>
    <property type="evidence" value="ECO:0007669"/>
    <property type="project" value="UniProtKB-UniRule"/>
</dbReference>
<dbReference type="Pfam" id="PF09827">
    <property type="entry name" value="CRISPR_Cas2"/>
    <property type="match status" value="1"/>
</dbReference>
<gene>
    <name evidence="9 10" type="primary">cas2</name>
    <name evidence="11" type="synonym">cas</name>
    <name evidence="13" type="ORF">STHERMO_1016</name>
    <name evidence="11" type="ORF">STHERMO_1022</name>
    <name evidence="12" type="ORF">STHERMO_1042</name>
</gene>
<dbReference type="Proteomes" id="UP000509833">
    <property type="component" value="Chromosome"/>
</dbReference>
<name>A0A0A7HG95_STRTR</name>
<dbReference type="GO" id="GO:0004521">
    <property type="term" value="F:RNA endonuclease activity"/>
    <property type="evidence" value="ECO:0007669"/>
    <property type="project" value="InterPro"/>
</dbReference>
<evidence type="ECO:0000256" key="8">
    <source>
        <dbReference type="ARBA" id="ARBA00023118"/>
    </source>
</evidence>
<evidence type="ECO:0000313" key="12">
    <source>
        <dbReference type="EMBL" id="CAD0152323.1"/>
    </source>
</evidence>
<keyword evidence="3 9" id="KW-0540">Nuclease</keyword>
<dbReference type="GO" id="GO:0046872">
    <property type="term" value="F:metal ion binding"/>
    <property type="evidence" value="ECO:0007669"/>
    <property type="project" value="UniProtKB-UniRule"/>
</dbReference>